<feature type="domain" description="Potassium channel tetramerisation-type BTB" evidence="2">
    <location>
        <begin position="29"/>
        <end position="115"/>
    </location>
</feature>
<sequence>MAGDSNSSTPSSSGKASACSLPPEKVFSIQIGSELFRLSGASIASDAPSYFSRFFEEQLRVSDPSNVRTLYIDRDPAIFQEIARHLQGYHVRPRDGAEFVKLFADAQFYTLPRLMSQLFESEIVIQIGDRHFQIPRSIFSSPGDSPNFFTLGFGAFFASPSEVFPGLDRVGLLRPPAIVPPSVPNRSADVFAELLHLLRGYPLHIRNADHRAELLRDCRYFHLRGLEQKLIPHHISFNPFRQRSEIIIRLEDVRPSGIHFAPDPTSRTGVGSVLYARPFVDDNPVDLVLEIADESTLINGTTHRADFIGLAKSRMASLLQVVGKKMNLSDTQLGNIPTKILWGPATDIMIDDDDLPPAKRQRSDESHNEAWVVRTGQWRLQVQPDNNGAYEAVLLAVKLDVWTAARVRNRHQNFL</sequence>
<dbReference type="InterPro" id="IPR011333">
    <property type="entry name" value="SKP1/BTB/POZ_sf"/>
</dbReference>
<proteinExistence type="predicted"/>
<name>A0A9W9LND4_9EURO</name>
<accession>A0A9W9LND4</accession>
<dbReference type="InterPro" id="IPR003131">
    <property type="entry name" value="T1-type_BTB"/>
</dbReference>
<keyword evidence="4" id="KW-1185">Reference proteome</keyword>
<dbReference type="OrthoDB" id="2414723at2759"/>
<dbReference type="Proteomes" id="UP001149163">
    <property type="component" value="Unassembled WGS sequence"/>
</dbReference>
<dbReference type="GO" id="GO:0051260">
    <property type="term" value="P:protein homooligomerization"/>
    <property type="evidence" value="ECO:0007669"/>
    <property type="project" value="InterPro"/>
</dbReference>
<reference evidence="3" key="1">
    <citation type="submission" date="2022-11" db="EMBL/GenBank/DDBJ databases">
        <authorList>
            <person name="Petersen C."/>
        </authorList>
    </citation>
    <scope>NUCLEOTIDE SEQUENCE</scope>
    <source>
        <strain evidence="3">IBT 26290</strain>
    </source>
</reference>
<protein>
    <recommendedName>
        <fullName evidence="2">Potassium channel tetramerisation-type BTB domain-containing protein</fullName>
    </recommendedName>
</protein>
<dbReference type="Gene3D" id="3.30.710.10">
    <property type="entry name" value="Potassium Channel Kv1.1, Chain A"/>
    <property type="match status" value="2"/>
</dbReference>
<feature type="region of interest" description="Disordered" evidence="1">
    <location>
        <begin position="1"/>
        <end position="20"/>
    </location>
</feature>
<evidence type="ECO:0000259" key="2">
    <source>
        <dbReference type="Pfam" id="PF02214"/>
    </source>
</evidence>
<reference evidence="3" key="2">
    <citation type="journal article" date="2023" name="IMA Fungus">
        <title>Comparative genomic study of the Penicillium genus elucidates a diverse pangenome and 15 lateral gene transfer events.</title>
        <authorList>
            <person name="Petersen C."/>
            <person name="Sorensen T."/>
            <person name="Nielsen M.R."/>
            <person name="Sondergaard T.E."/>
            <person name="Sorensen J.L."/>
            <person name="Fitzpatrick D.A."/>
            <person name="Frisvad J.C."/>
            <person name="Nielsen K.L."/>
        </authorList>
    </citation>
    <scope>NUCLEOTIDE SEQUENCE</scope>
    <source>
        <strain evidence="3">IBT 26290</strain>
    </source>
</reference>
<dbReference type="PANTHER" id="PTHR31758:SF2">
    <property type="entry name" value="BTB_POZ DOMAIN-CONTAINING PROTEIN YLR108C"/>
    <property type="match status" value="1"/>
</dbReference>
<organism evidence="3 4">
    <name type="scientific">Penicillium canariense</name>
    <dbReference type="NCBI Taxonomy" id="189055"/>
    <lineage>
        <taxon>Eukaryota</taxon>
        <taxon>Fungi</taxon>
        <taxon>Dikarya</taxon>
        <taxon>Ascomycota</taxon>
        <taxon>Pezizomycotina</taxon>
        <taxon>Eurotiomycetes</taxon>
        <taxon>Eurotiomycetidae</taxon>
        <taxon>Eurotiales</taxon>
        <taxon>Aspergillaceae</taxon>
        <taxon>Penicillium</taxon>
    </lineage>
</organism>
<dbReference type="SUPFAM" id="SSF54695">
    <property type="entry name" value="POZ domain"/>
    <property type="match status" value="2"/>
</dbReference>
<dbReference type="AlphaFoldDB" id="A0A9W9LND4"/>
<dbReference type="PANTHER" id="PTHR31758">
    <property type="entry name" value="BTB/POZ DOMAIN-CONTAINING PROTEIN YLR108C"/>
    <property type="match status" value="1"/>
</dbReference>
<dbReference type="EMBL" id="JAPQKN010000003">
    <property type="protein sequence ID" value="KAJ5167547.1"/>
    <property type="molecule type" value="Genomic_DNA"/>
</dbReference>
<evidence type="ECO:0000256" key="1">
    <source>
        <dbReference type="SAM" id="MobiDB-lite"/>
    </source>
</evidence>
<dbReference type="CDD" id="cd18316">
    <property type="entry name" value="BTB_POZ_KCTD-like"/>
    <property type="match status" value="1"/>
</dbReference>
<dbReference type="RefSeq" id="XP_056544008.1">
    <property type="nucleotide sequence ID" value="XM_056688453.1"/>
</dbReference>
<dbReference type="GeneID" id="81427629"/>
<evidence type="ECO:0000313" key="4">
    <source>
        <dbReference type="Proteomes" id="UP001149163"/>
    </source>
</evidence>
<dbReference type="Pfam" id="PF02214">
    <property type="entry name" value="BTB_2"/>
    <property type="match status" value="1"/>
</dbReference>
<comment type="caution">
    <text evidence="3">The sequence shown here is derived from an EMBL/GenBank/DDBJ whole genome shotgun (WGS) entry which is preliminary data.</text>
</comment>
<evidence type="ECO:0000313" key="3">
    <source>
        <dbReference type="EMBL" id="KAJ5167547.1"/>
    </source>
</evidence>
<gene>
    <name evidence="3" type="ORF">N7482_006328</name>
</gene>